<dbReference type="PATRIC" id="fig|1291052.5.peg.2037"/>
<feature type="transmembrane region" description="Helical" evidence="10">
    <location>
        <begin position="133"/>
        <end position="151"/>
    </location>
</feature>
<dbReference type="Pfam" id="PF01554">
    <property type="entry name" value="MatE"/>
    <property type="match status" value="2"/>
</dbReference>
<evidence type="ECO:0000256" key="9">
    <source>
        <dbReference type="ARBA" id="ARBA00023251"/>
    </source>
</evidence>
<feature type="transmembrane region" description="Helical" evidence="10">
    <location>
        <begin position="317"/>
        <end position="343"/>
    </location>
</feature>
<keyword evidence="5" id="KW-1003">Cell membrane</keyword>
<dbReference type="PIRSF" id="PIRSF006603">
    <property type="entry name" value="DinF"/>
    <property type="match status" value="1"/>
</dbReference>
<keyword evidence="7 10" id="KW-1133">Transmembrane helix</keyword>
<evidence type="ECO:0000313" key="12">
    <source>
        <dbReference type="Proteomes" id="UP000051679"/>
    </source>
</evidence>
<comment type="subcellular location">
    <subcellularLocation>
        <location evidence="1">Cell membrane</location>
        <topology evidence="1">Multi-pass membrane protein</topology>
    </subcellularLocation>
</comment>
<evidence type="ECO:0000256" key="2">
    <source>
        <dbReference type="ARBA" id="ARBA00008417"/>
    </source>
</evidence>
<protein>
    <recommendedName>
        <fullName evidence="3">Multidrug export protein MepA</fullName>
    </recommendedName>
</protein>
<dbReference type="GO" id="GO:0015297">
    <property type="term" value="F:antiporter activity"/>
    <property type="evidence" value="ECO:0007669"/>
    <property type="project" value="InterPro"/>
</dbReference>
<comment type="similarity">
    <text evidence="2">Belongs to the multi antimicrobial extrusion (MATE) (TC 2.A.66.1) family. MepA subfamily.</text>
</comment>
<evidence type="ECO:0000256" key="5">
    <source>
        <dbReference type="ARBA" id="ARBA00022475"/>
    </source>
</evidence>
<feature type="transmembrane region" description="Helical" evidence="10">
    <location>
        <begin position="192"/>
        <end position="213"/>
    </location>
</feature>
<dbReference type="Proteomes" id="UP000051679">
    <property type="component" value="Unassembled WGS sequence"/>
</dbReference>
<reference evidence="11 12" key="1">
    <citation type="journal article" date="2015" name="Genome Announc.">
        <title>Expanding the biotechnology potential of lactobacilli through comparative genomics of 213 strains and associated genera.</title>
        <authorList>
            <person name="Sun Z."/>
            <person name="Harris H.M."/>
            <person name="McCann A."/>
            <person name="Guo C."/>
            <person name="Argimon S."/>
            <person name="Zhang W."/>
            <person name="Yang X."/>
            <person name="Jeffery I.B."/>
            <person name="Cooney J.C."/>
            <person name="Kagawa T.F."/>
            <person name="Liu W."/>
            <person name="Song Y."/>
            <person name="Salvetti E."/>
            <person name="Wrobel A."/>
            <person name="Rasinkangas P."/>
            <person name="Parkhill J."/>
            <person name="Rea M.C."/>
            <person name="O'Sullivan O."/>
            <person name="Ritari J."/>
            <person name="Douillard F.P."/>
            <person name="Paul Ross R."/>
            <person name="Yang R."/>
            <person name="Briner A.E."/>
            <person name="Felis G.E."/>
            <person name="de Vos W.M."/>
            <person name="Barrangou R."/>
            <person name="Klaenhammer T.R."/>
            <person name="Caufield P.W."/>
            <person name="Cui Y."/>
            <person name="Zhang H."/>
            <person name="O'Toole P.W."/>
        </authorList>
    </citation>
    <scope>NUCLEOTIDE SEQUENCE [LARGE SCALE GENOMIC DNA]</scope>
    <source>
        <strain evidence="11 12">DSM 20505</strain>
    </source>
</reference>
<dbReference type="GO" id="GO:0005886">
    <property type="term" value="C:plasma membrane"/>
    <property type="evidence" value="ECO:0007669"/>
    <property type="project" value="UniProtKB-SubCell"/>
</dbReference>
<dbReference type="PANTHER" id="PTHR43823">
    <property type="entry name" value="SPORULATION PROTEIN YKVU"/>
    <property type="match status" value="1"/>
</dbReference>
<dbReference type="InterPro" id="IPR048279">
    <property type="entry name" value="MdtK-like"/>
</dbReference>
<accession>A0A0R1ZZD5</accession>
<evidence type="ECO:0000256" key="7">
    <source>
        <dbReference type="ARBA" id="ARBA00022989"/>
    </source>
</evidence>
<gene>
    <name evidence="11" type="ORF">FC18_GL001975</name>
</gene>
<keyword evidence="12" id="KW-1185">Reference proteome</keyword>
<evidence type="ECO:0000256" key="4">
    <source>
        <dbReference type="ARBA" id="ARBA00022448"/>
    </source>
</evidence>
<dbReference type="STRING" id="1291052.FC18_GL001975"/>
<keyword evidence="8 10" id="KW-0472">Membrane</keyword>
<dbReference type="GO" id="GO:0042910">
    <property type="term" value="F:xenobiotic transmembrane transporter activity"/>
    <property type="evidence" value="ECO:0007669"/>
    <property type="project" value="InterPro"/>
</dbReference>
<dbReference type="InterPro" id="IPR002528">
    <property type="entry name" value="MATE_fam"/>
</dbReference>
<dbReference type="GO" id="GO:0046677">
    <property type="term" value="P:response to antibiotic"/>
    <property type="evidence" value="ECO:0007669"/>
    <property type="project" value="UniProtKB-KW"/>
</dbReference>
<dbReference type="CDD" id="cd13143">
    <property type="entry name" value="MATE_MepA_like"/>
    <property type="match status" value="1"/>
</dbReference>
<dbReference type="OrthoDB" id="9811110at2"/>
<feature type="transmembrane region" description="Helical" evidence="10">
    <location>
        <begin position="91"/>
        <end position="113"/>
    </location>
</feature>
<feature type="transmembrane region" description="Helical" evidence="10">
    <location>
        <begin position="46"/>
        <end position="70"/>
    </location>
</feature>
<dbReference type="RefSeq" id="WP_054676606.1">
    <property type="nucleotide sequence ID" value="NZ_AYYO01000003.1"/>
</dbReference>
<feature type="transmembrane region" description="Helical" evidence="10">
    <location>
        <begin position="12"/>
        <end position="34"/>
    </location>
</feature>
<feature type="transmembrane region" description="Helical" evidence="10">
    <location>
        <begin position="233"/>
        <end position="256"/>
    </location>
</feature>
<evidence type="ECO:0000256" key="1">
    <source>
        <dbReference type="ARBA" id="ARBA00004651"/>
    </source>
</evidence>
<keyword evidence="9" id="KW-0046">Antibiotic resistance</keyword>
<dbReference type="EMBL" id="AYYO01000003">
    <property type="protein sequence ID" value="KRM56499.1"/>
    <property type="molecule type" value="Genomic_DNA"/>
</dbReference>
<keyword evidence="6 10" id="KW-0812">Transmembrane</keyword>
<organism evidence="11 12">
    <name type="scientific">Lacticaseibacillus sharpeae JCM 1186 = DSM 20505</name>
    <dbReference type="NCBI Taxonomy" id="1291052"/>
    <lineage>
        <taxon>Bacteria</taxon>
        <taxon>Bacillati</taxon>
        <taxon>Bacillota</taxon>
        <taxon>Bacilli</taxon>
        <taxon>Lactobacillales</taxon>
        <taxon>Lactobacillaceae</taxon>
        <taxon>Lacticaseibacillus</taxon>
    </lineage>
</organism>
<dbReference type="InterPro" id="IPR045070">
    <property type="entry name" value="MATE_MepA-like"/>
</dbReference>
<sequence length="444" mass="47481">MEELFERTSVPKAYFTLALPVVAGMVASMVYNLADTFFIAQTQDARLVSGVAICTPLFSFLLAIGDIFGLGGSSVISRLLGAKDVDQTRRVSSWCLYAALVVGIVTAALLLLFEAPILHLLGTTNATYTAAAHFYRIMSIGAPIIIISLVPSNIIRTEGMAKASMVGTVLGTLLTIVLDPIFILVLHMGTAGAALATVIGYVLTDALLIWLTLQRAQAVSVDPRLARITPHMIWGVIAIGVPAAITNLTQAFGTAVLNRYVVEYGVNAMAALGITLKVYMVIMLVMVGFAFGAQPLLGYNYGAKNYARLKAIIRFDLFVEVVYALILAAVLMVFAPHIVAIFMHSSAVIHLGTTMVRVLLISTPAVGVCLVMTTLFQTIGAAPAALVMAIARQGVIFLPVIVALHVAFGYIGVLWAQPVADVLTMLIGLWLFRRHFKKIFVAAG</sequence>
<dbReference type="NCBIfam" id="TIGR00797">
    <property type="entry name" value="matE"/>
    <property type="match status" value="1"/>
</dbReference>
<feature type="transmembrane region" description="Helical" evidence="10">
    <location>
        <begin position="276"/>
        <end position="297"/>
    </location>
</feature>
<evidence type="ECO:0000256" key="3">
    <source>
        <dbReference type="ARBA" id="ARBA00022106"/>
    </source>
</evidence>
<evidence type="ECO:0000256" key="6">
    <source>
        <dbReference type="ARBA" id="ARBA00022692"/>
    </source>
</evidence>
<feature type="transmembrane region" description="Helical" evidence="10">
    <location>
        <begin position="383"/>
        <end position="408"/>
    </location>
</feature>
<evidence type="ECO:0000256" key="8">
    <source>
        <dbReference type="ARBA" id="ARBA00023136"/>
    </source>
</evidence>
<keyword evidence="4" id="KW-0813">Transport</keyword>
<proteinExistence type="inferred from homology"/>
<dbReference type="PANTHER" id="PTHR43823:SF3">
    <property type="entry name" value="MULTIDRUG EXPORT PROTEIN MEPA"/>
    <property type="match status" value="1"/>
</dbReference>
<name>A0A0R1ZZD5_9LACO</name>
<evidence type="ECO:0000313" key="11">
    <source>
        <dbReference type="EMBL" id="KRM56499.1"/>
    </source>
</evidence>
<dbReference type="AlphaFoldDB" id="A0A0R1ZZD5"/>
<evidence type="ECO:0000256" key="10">
    <source>
        <dbReference type="SAM" id="Phobius"/>
    </source>
</evidence>
<dbReference type="InterPro" id="IPR051327">
    <property type="entry name" value="MATE_MepA_subfamily"/>
</dbReference>
<comment type="caution">
    <text evidence="11">The sequence shown here is derived from an EMBL/GenBank/DDBJ whole genome shotgun (WGS) entry which is preliminary data.</text>
</comment>
<feature type="transmembrane region" description="Helical" evidence="10">
    <location>
        <begin position="355"/>
        <end position="376"/>
    </location>
</feature>
<feature type="transmembrane region" description="Helical" evidence="10">
    <location>
        <begin position="163"/>
        <end position="186"/>
    </location>
</feature>